<dbReference type="EMBL" id="JAUSRE010000006">
    <property type="protein sequence ID" value="MDP9887948.1"/>
    <property type="molecule type" value="Genomic_DNA"/>
</dbReference>
<organism evidence="2 3">
    <name type="scientific">Pseudarthrobacter enclensis</name>
    <dbReference type="NCBI Taxonomy" id="993070"/>
    <lineage>
        <taxon>Bacteria</taxon>
        <taxon>Bacillati</taxon>
        <taxon>Actinomycetota</taxon>
        <taxon>Actinomycetes</taxon>
        <taxon>Micrococcales</taxon>
        <taxon>Micrococcaceae</taxon>
        <taxon>Pseudarthrobacter</taxon>
    </lineage>
</organism>
<dbReference type="InterPro" id="IPR008254">
    <property type="entry name" value="Flavodoxin/NO_synth"/>
</dbReference>
<feature type="domain" description="Flavodoxin-like" evidence="1">
    <location>
        <begin position="3"/>
        <end position="142"/>
    </location>
</feature>
<sequence length="150" mass="15342">MKAVILYDTAYGNTRTIAEAVAANLGRSAAAVPVDGFDAAALHPGDLLVVGSPINGWKPTARISETLAGLARHGLSGVKAAAFDTRVKLFIHGDAAKKMTRALADAGASIVGGPMAFYVKGSEGPLIDGEKERAAAWAADLAASLDIRKA</sequence>
<dbReference type="Pfam" id="PF00258">
    <property type="entry name" value="Flavodoxin_1"/>
    <property type="match status" value="1"/>
</dbReference>
<dbReference type="RefSeq" id="WP_141941690.1">
    <property type="nucleotide sequence ID" value="NZ_JAUSRE010000006.1"/>
</dbReference>
<dbReference type="Proteomes" id="UP001226577">
    <property type="component" value="Unassembled WGS sequence"/>
</dbReference>
<comment type="caution">
    <text evidence="2">The sequence shown here is derived from an EMBL/GenBank/DDBJ whole genome shotgun (WGS) entry which is preliminary data.</text>
</comment>
<dbReference type="PROSITE" id="PS00201">
    <property type="entry name" value="FLAVODOXIN"/>
    <property type="match status" value="1"/>
</dbReference>
<keyword evidence="3" id="KW-1185">Reference proteome</keyword>
<evidence type="ECO:0000313" key="3">
    <source>
        <dbReference type="Proteomes" id="UP001226577"/>
    </source>
</evidence>
<dbReference type="SUPFAM" id="SSF52218">
    <property type="entry name" value="Flavoproteins"/>
    <property type="match status" value="1"/>
</dbReference>
<reference evidence="2 3" key="1">
    <citation type="submission" date="2023-07" db="EMBL/GenBank/DDBJ databases">
        <title>Sorghum-associated microbial communities from plants grown in Nebraska, USA.</title>
        <authorList>
            <person name="Schachtman D."/>
        </authorList>
    </citation>
    <scope>NUCLEOTIDE SEQUENCE [LARGE SCALE GENOMIC DNA]</scope>
    <source>
        <strain evidence="2 3">CC222</strain>
    </source>
</reference>
<evidence type="ECO:0000259" key="1">
    <source>
        <dbReference type="PROSITE" id="PS50902"/>
    </source>
</evidence>
<name>A0ABT9RTI1_9MICC</name>
<accession>A0ABT9RTI1</accession>
<proteinExistence type="predicted"/>
<dbReference type="PROSITE" id="PS50902">
    <property type="entry name" value="FLAVODOXIN_LIKE"/>
    <property type="match status" value="1"/>
</dbReference>
<dbReference type="Gene3D" id="3.40.50.360">
    <property type="match status" value="1"/>
</dbReference>
<evidence type="ECO:0000313" key="2">
    <source>
        <dbReference type="EMBL" id="MDP9887948.1"/>
    </source>
</evidence>
<dbReference type="InterPro" id="IPR029039">
    <property type="entry name" value="Flavoprotein-like_sf"/>
</dbReference>
<protein>
    <submittedName>
        <fullName evidence="2">Flavodoxin</fullName>
    </submittedName>
</protein>
<gene>
    <name evidence="2" type="ORF">J2X98_001527</name>
</gene>
<dbReference type="InterPro" id="IPR001226">
    <property type="entry name" value="Flavodoxin_CS"/>
</dbReference>